<accession>A0A6J5RV04</accession>
<name>A0A6J5RV04_9CAUD</name>
<sequence>MTSLAVQAVLLEIPVDLNRLYDGDDPLYELFLVSVVERVADAHRAQESEMKRNR</sequence>
<protein>
    <submittedName>
        <fullName evidence="1">Uncharacterized protein</fullName>
    </submittedName>
</protein>
<proteinExistence type="predicted"/>
<reference evidence="1" key="1">
    <citation type="submission" date="2020-05" db="EMBL/GenBank/DDBJ databases">
        <authorList>
            <person name="Chiriac C."/>
            <person name="Salcher M."/>
            <person name="Ghai R."/>
            <person name="Kavagutti S V."/>
        </authorList>
    </citation>
    <scope>NUCLEOTIDE SEQUENCE</scope>
</reference>
<dbReference type="EMBL" id="LR797260">
    <property type="protein sequence ID" value="CAB4197448.1"/>
    <property type="molecule type" value="Genomic_DNA"/>
</dbReference>
<evidence type="ECO:0000313" key="1">
    <source>
        <dbReference type="EMBL" id="CAB4197448.1"/>
    </source>
</evidence>
<organism evidence="1">
    <name type="scientific">uncultured Caudovirales phage</name>
    <dbReference type="NCBI Taxonomy" id="2100421"/>
    <lineage>
        <taxon>Viruses</taxon>
        <taxon>Duplodnaviria</taxon>
        <taxon>Heunggongvirae</taxon>
        <taxon>Uroviricota</taxon>
        <taxon>Caudoviricetes</taxon>
        <taxon>Peduoviridae</taxon>
        <taxon>Maltschvirus</taxon>
        <taxon>Maltschvirus maltsch</taxon>
    </lineage>
</organism>
<gene>
    <name evidence="1" type="ORF">UFOVP1313_13</name>
</gene>